<evidence type="ECO:0000313" key="3">
    <source>
        <dbReference type="EMBL" id="NMM50737.1"/>
    </source>
</evidence>
<dbReference type="PANTHER" id="PTHR34477:SF5">
    <property type="entry name" value="BSL5627 PROTEIN"/>
    <property type="match status" value="1"/>
</dbReference>
<dbReference type="SMART" id="SM00465">
    <property type="entry name" value="GIYc"/>
    <property type="match status" value="1"/>
</dbReference>
<accession>A0A848J2B7</accession>
<evidence type="ECO:0000259" key="2">
    <source>
        <dbReference type="PROSITE" id="PS50164"/>
    </source>
</evidence>
<evidence type="ECO:0000256" key="1">
    <source>
        <dbReference type="ARBA" id="ARBA00007435"/>
    </source>
</evidence>
<comment type="similarity">
    <text evidence="1">Belongs to the UPF0213 family.</text>
</comment>
<dbReference type="InterPro" id="IPR050190">
    <property type="entry name" value="UPF0213_domain"/>
</dbReference>
<protein>
    <submittedName>
        <fullName evidence="3">GIY-YIG nuclease family protein</fullName>
    </submittedName>
</protein>
<dbReference type="InterPro" id="IPR000305">
    <property type="entry name" value="GIY-YIG_endonuc"/>
</dbReference>
<dbReference type="Proteomes" id="UP000559010">
    <property type="component" value="Unassembled WGS sequence"/>
</dbReference>
<dbReference type="CDD" id="cd10448">
    <property type="entry name" value="GIY-YIG_unchar_3"/>
    <property type="match status" value="1"/>
</dbReference>
<dbReference type="Gene3D" id="3.40.1440.10">
    <property type="entry name" value="GIY-YIG endonuclease"/>
    <property type="match status" value="1"/>
</dbReference>
<comment type="caution">
    <text evidence="3">The sequence shown here is derived from an EMBL/GenBank/DDBJ whole genome shotgun (WGS) entry which is preliminary data.</text>
</comment>
<dbReference type="Pfam" id="PF01541">
    <property type="entry name" value="GIY-YIG"/>
    <property type="match status" value="1"/>
</dbReference>
<name>A0A848J2B7_9BACT</name>
<proteinExistence type="inferred from homology"/>
<organism evidence="3 4">
    <name type="scientific">Marinigracilibium pacificum</name>
    <dbReference type="NCBI Taxonomy" id="2729599"/>
    <lineage>
        <taxon>Bacteria</taxon>
        <taxon>Pseudomonadati</taxon>
        <taxon>Bacteroidota</taxon>
        <taxon>Cytophagia</taxon>
        <taxon>Cytophagales</taxon>
        <taxon>Flammeovirgaceae</taxon>
        <taxon>Marinigracilibium</taxon>
    </lineage>
</organism>
<sequence>MERGGYVYILTNKYNTVLYIGVTSDIYSRIYEHKNSSNSGSFSKRYKLQKVIYYEYHPSIEEAIEREKVLKKWRREKKSNLINRFNPKWQDLWIKIKDDYA</sequence>
<evidence type="ECO:0000313" key="4">
    <source>
        <dbReference type="Proteomes" id="UP000559010"/>
    </source>
</evidence>
<dbReference type="InterPro" id="IPR035901">
    <property type="entry name" value="GIY-YIG_endonuc_sf"/>
</dbReference>
<dbReference type="PANTHER" id="PTHR34477">
    <property type="entry name" value="UPF0213 PROTEIN YHBQ"/>
    <property type="match status" value="1"/>
</dbReference>
<dbReference type="SUPFAM" id="SSF82771">
    <property type="entry name" value="GIY-YIG endonuclease"/>
    <property type="match status" value="1"/>
</dbReference>
<dbReference type="AlphaFoldDB" id="A0A848J2B7"/>
<dbReference type="PROSITE" id="PS50164">
    <property type="entry name" value="GIY_YIG"/>
    <property type="match status" value="1"/>
</dbReference>
<gene>
    <name evidence="3" type="ORF">HH304_20175</name>
</gene>
<reference evidence="3 4" key="1">
    <citation type="submission" date="2020-04" db="EMBL/GenBank/DDBJ databases">
        <title>Flammeovirgaceae bacterium KN852 isolated from deep sea.</title>
        <authorList>
            <person name="Zhang D.-C."/>
        </authorList>
    </citation>
    <scope>NUCLEOTIDE SEQUENCE [LARGE SCALE GENOMIC DNA]</scope>
    <source>
        <strain evidence="3 4">KN852</strain>
    </source>
</reference>
<feature type="domain" description="GIY-YIG" evidence="2">
    <location>
        <begin position="3"/>
        <end position="80"/>
    </location>
</feature>
<dbReference type="EMBL" id="JABBNU010000015">
    <property type="protein sequence ID" value="NMM50737.1"/>
    <property type="molecule type" value="Genomic_DNA"/>
</dbReference>
<keyword evidence="4" id="KW-1185">Reference proteome</keyword>
<dbReference type="RefSeq" id="WP_169685101.1">
    <property type="nucleotide sequence ID" value="NZ_JABBNU010000015.1"/>
</dbReference>